<dbReference type="EMBL" id="JADFUA010000001">
    <property type="protein sequence ID" value="MBE9607864.1"/>
    <property type="molecule type" value="Genomic_DNA"/>
</dbReference>
<dbReference type="RefSeq" id="WP_194114375.1">
    <property type="nucleotide sequence ID" value="NZ_JADFUA010000001.1"/>
</dbReference>
<dbReference type="AlphaFoldDB" id="A0A8J7K9C1"/>
<name>A0A8J7K9C1_9NEIS</name>
<evidence type="ECO:0000313" key="2">
    <source>
        <dbReference type="Proteomes" id="UP000604481"/>
    </source>
</evidence>
<gene>
    <name evidence="1" type="ORF">INR99_00730</name>
</gene>
<sequence length="93" mass="10446">MEIKMHIQKINEDNYVAVMAENREGQAGDEDIRFIYSKKYARQHIGQTIDAGSQIIYSTKYAGQHIVIVGPLPNSEYVLISEGPCKLPISMSC</sequence>
<comment type="caution">
    <text evidence="1">The sequence shown here is derived from an EMBL/GenBank/DDBJ whole genome shotgun (WGS) entry which is preliminary data.</text>
</comment>
<accession>A0A8J7K9C1</accession>
<organism evidence="1 2">
    <name type="scientific">Chitinilyticum piscinae</name>
    <dbReference type="NCBI Taxonomy" id="2866724"/>
    <lineage>
        <taxon>Bacteria</taxon>
        <taxon>Pseudomonadati</taxon>
        <taxon>Pseudomonadota</taxon>
        <taxon>Betaproteobacteria</taxon>
        <taxon>Neisseriales</taxon>
        <taxon>Chitinibacteraceae</taxon>
        <taxon>Chitinilyticum</taxon>
    </lineage>
</organism>
<proteinExistence type="predicted"/>
<keyword evidence="2" id="KW-1185">Reference proteome</keyword>
<dbReference type="Proteomes" id="UP000604481">
    <property type="component" value="Unassembled WGS sequence"/>
</dbReference>
<evidence type="ECO:0000313" key="1">
    <source>
        <dbReference type="EMBL" id="MBE9607864.1"/>
    </source>
</evidence>
<reference evidence="1 2" key="1">
    <citation type="submission" date="2020-10" db="EMBL/GenBank/DDBJ databases">
        <title>The genome sequence of Chitinilyticum litopenaei 4Y14.</title>
        <authorList>
            <person name="Liu Y."/>
        </authorList>
    </citation>
    <scope>NUCLEOTIDE SEQUENCE [LARGE SCALE GENOMIC DNA]</scope>
    <source>
        <strain evidence="1 2">4Y14</strain>
    </source>
</reference>
<protein>
    <submittedName>
        <fullName evidence="1">Uncharacterized protein</fullName>
    </submittedName>
</protein>